<dbReference type="Gene3D" id="1.10.1200.120">
    <property type="entry name" value="Large-conductance mechanosensitive channel, MscL, domain 1"/>
    <property type="match status" value="1"/>
</dbReference>
<evidence type="ECO:0000313" key="11">
    <source>
        <dbReference type="EMBL" id="TQE43267.1"/>
    </source>
</evidence>
<dbReference type="AlphaFoldDB" id="A0A540R6J9"/>
<evidence type="ECO:0000256" key="6">
    <source>
        <dbReference type="ARBA" id="ARBA00023065"/>
    </source>
</evidence>
<dbReference type="InterPro" id="IPR037673">
    <property type="entry name" value="MSC/AndL"/>
</dbReference>
<organism evidence="11 12">
    <name type="scientific">Corynebacterium phoceense</name>
    <dbReference type="NCBI Taxonomy" id="1686286"/>
    <lineage>
        <taxon>Bacteria</taxon>
        <taxon>Bacillati</taxon>
        <taxon>Actinomycetota</taxon>
        <taxon>Actinomycetes</taxon>
        <taxon>Mycobacteriales</taxon>
        <taxon>Corynebacteriaceae</taxon>
        <taxon>Corynebacterium</taxon>
    </lineage>
</organism>
<feature type="compositionally biased region" description="Basic and acidic residues" evidence="10">
    <location>
        <begin position="137"/>
        <end position="156"/>
    </location>
</feature>
<accession>A0A540R6J9</accession>
<name>A0A540R6J9_9CORY</name>
<keyword evidence="7 9" id="KW-0472">Membrane</keyword>
<comment type="subcellular location">
    <subcellularLocation>
        <location evidence="9">Cell membrane</location>
        <topology evidence="9">Multi-pass membrane protein</topology>
    </subcellularLocation>
    <subcellularLocation>
        <location evidence="1">Membrane</location>
        <topology evidence="1">Multi-pass membrane protein</topology>
    </subcellularLocation>
</comment>
<evidence type="ECO:0000256" key="7">
    <source>
        <dbReference type="ARBA" id="ARBA00023136"/>
    </source>
</evidence>
<comment type="caution">
    <text evidence="11">The sequence shown here is derived from an EMBL/GenBank/DDBJ whole genome shotgun (WGS) entry which is preliminary data.</text>
</comment>
<evidence type="ECO:0000256" key="9">
    <source>
        <dbReference type="HAMAP-Rule" id="MF_00115"/>
    </source>
</evidence>
<evidence type="ECO:0000256" key="2">
    <source>
        <dbReference type="ARBA" id="ARBA00022448"/>
    </source>
</evidence>
<evidence type="ECO:0000256" key="8">
    <source>
        <dbReference type="ARBA" id="ARBA00023303"/>
    </source>
</evidence>
<evidence type="ECO:0000256" key="4">
    <source>
        <dbReference type="ARBA" id="ARBA00022692"/>
    </source>
</evidence>
<evidence type="ECO:0000256" key="1">
    <source>
        <dbReference type="ARBA" id="ARBA00004141"/>
    </source>
</evidence>
<evidence type="ECO:0000256" key="5">
    <source>
        <dbReference type="ARBA" id="ARBA00022989"/>
    </source>
</evidence>
<dbReference type="STRING" id="1686286.GCA_900092335_01102"/>
<evidence type="ECO:0000256" key="10">
    <source>
        <dbReference type="SAM" id="MobiDB-lite"/>
    </source>
</evidence>
<dbReference type="GeneID" id="79852369"/>
<dbReference type="Proteomes" id="UP000318080">
    <property type="component" value="Unassembled WGS sequence"/>
</dbReference>
<evidence type="ECO:0000313" key="12">
    <source>
        <dbReference type="Proteomes" id="UP000318080"/>
    </source>
</evidence>
<feature type="region of interest" description="Disordered" evidence="10">
    <location>
        <begin position="135"/>
        <end position="156"/>
    </location>
</feature>
<reference evidence="11 12" key="1">
    <citation type="submission" date="2019-06" db="EMBL/GenBank/DDBJ databases">
        <title>Draft genome of C. phoceense Strain 272.</title>
        <authorList>
            <person name="Pacheco L.G.C."/>
            <person name="Barberis C.M."/>
            <person name="Almuzara M.N."/>
            <person name="Traglia G.M."/>
            <person name="Santos C.S."/>
            <person name="Rocha D.J.P.G."/>
            <person name="Aguiar E.R.G.R."/>
            <person name="Vay C.A."/>
        </authorList>
    </citation>
    <scope>NUCLEOTIDE SEQUENCE [LARGE SCALE GENOMIC DNA]</scope>
    <source>
        <strain evidence="11 12">272</strain>
    </source>
</reference>
<dbReference type="SUPFAM" id="SSF81330">
    <property type="entry name" value="Gated mechanosensitive channel"/>
    <property type="match status" value="1"/>
</dbReference>
<dbReference type="InterPro" id="IPR001185">
    <property type="entry name" value="MS_channel"/>
</dbReference>
<keyword evidence="2 9" id="KW-0813">Transport</keyword>
<dbReference type="PANTHER" id="PTHR30266">
    <property type="entry name" value="MECHANOSENSITIVE CHANNEL MSCL"/>
    <property type="match status" value="1"/>
</dbReference>
<gene>
    <name evidence="9 11" type="primary">mscL</name>
    <name evidence="11" type="ORF">EJK80_07905</name>
</gene>
<keyword evidence="4 9" id="KW-0812">Transmembrane</keyword>
<dbReference type="PRINTS" id="PR01264">
    <property type="entry name" value="MECHCHANNEL"/>
</dbReference>
<comment type="subunit">
    <text evidence="9">Homopentamer.</text>
</comment>
<feature type="transmembrane region" description="Helical" evidence="9">
    <location>
        <begin position="21"/>
        <end position="49"/>
    </location>
</feature>
<dbReference type="Pfam" id="PF01741">
    <property type="entry name" value="MscL"/>
    <property type="match status" value="1"/>
</dbReference>
<keyword evidence="12" id="KW-1185">Reference proteome</keyword>
<proteinExistence type="inferred from homology"/>
<comment type="similarity">
    <text evidence="9">Belongs to the MscL family.</text>
</comment>
<comment type="function">
    <text evidence="9">Channel that opens in response to stretch forces in the membrane lipid bilayer. May participate in the regulation of osmotic pressure changes within the cell.</text>
</comment>
<keyword evidence="5 9" id="KW-1133">Transmembrane helix</keyword>
<keyword evidence="3 9" id="KW-1003">Cell membrane</keyword>
<dbReference type="HAMAP" id="MF_00115">
    <property type="entry name" value="MscL"/>
    <property type="match status" value="1"/>
</dbReference>
<dbReference type="EMBL" id="VHIR01000010">
    <property type="protein sequence ID" value="TQE43267.1"/>
    <property type="molecule type" value="Genomic_DNA"/>
</dbReference>
<keyword evidence="8 9" id="KW-0407">Ion channel</keyword>
<keyword evidence="6 9" id="KW-0406">Ion transport</keyword>
<dbReference type="InterPro" id="IPR036019">
    <property type="entry name" value="MscL_channel"/>
</dbReference>
<dbReference type="RefSeq" id="WP_066487850.1">
    <property type="nucleotide sequence ID" value="NZ_LT596208.1"/>
</dbReference>
<protein>
    <recommendedName>
        <fullName evidence="9">Large-conductance mechanosensitive channel</fullName>
    </recommendedName>
</protein>
<dbReference type="PANTHER" id="PTHR30266:SF2">
    <property type="entry name" value="LARGE-CONDUCTANCE MECHANOSENSITIVE CHANNEL"/>
    <property type="match status" value="1"/>
</dbReference>
<dbReference type="GO" id="GO:0008381">
    <property type="term" value="F:mechanosensitive monoatomic ion channel activity"/>
    <property type="evidence" value="ECO:0007669"/>
    <property type="project" value="UniProtKB-UniRule"/>
</dbReference>
<evidence type="ECO:0000256" key="3">
    <source>
        <dbReference type="ARBA" id="ARBA00022475"/>
    </source>
</evidence>
<sequence length="156" mass="16855">MLKGFKDFILRGNVIELSTAVIIGSAFTAIVTAVSDHLINPIIALFGGANVNGFAYHLREGNEATLVDLGAIITAALNFLIVAAVVYFIIIMPMNKFNEAAQRRKGIDPEEPAPTTEELLTEIRDLLEANKAGAVSYDEKATNNRETDLDGGRHQA</sequence>
<dbReference type="NCBIfam" id="TIGR00220">
    <property type="entry name" value="mscL"/>
    <property type="match status" value="1"/>
</dbReference>
<feature type="transmembrane region" description="Helical" evidence="9">
    <location>
        <begin position="69"/>
        <end position="94"/>
    </location>
</feature>
<dbReference type="GO" id="GO:0005886">
    <property type="term" value="C:plasma membrane"/>
    <property type="evidence" value="ECO:0007669"/>
    <property type="project" value="UniProtKB-SubCell"/>
</dbReference>